<accession>A0A2K2FQ99</accession>
<dbReference type="AlphaFoldDB" id="A0A2K2FQ99"/>
<keyword evidence="3" id="KW-1185">Reference proteome</keyword>
<sequence>MVNLFKLSTDELKALVEYKEVLENEDKRFPKNTWYYEKYQLSGIKTKCRIYTRYCLENLAHIEVTDLPKYNLKEIKNILIEHKLFGMVQQVFNHDILALLKNAYPEEFKNRTLREWMWSKHGIWNDDNAVIEAVQYMVRNEGIRRVEDIPTLDWKKRLLKYGIYNVLSRFNWSIFALFDFVYPGRFHPTDFKYKVKWAASESLDNAFYHMHTTFKKKRYTLDDILLLNSSDFRKLGLAGMLAALFDSSVLKAKEYYLYKTIDDPEHKSELIKDIKNLADKKRDQKIAERLKQVAKGKYIYNLRTHITLYNFIKRHAKSKNMSISDFVASYGFIYKTAKKDAGEIDKDEVYRLRKQGLTYVQIAQKLCSNPTTITKLCNKYFGGDPLIPRPLEDYITVQELMNKYHVDHKTVMKLVYENGFENHTTIRFRYLKKSEIEPALKQYISSSKHHQFMVNRYAN</sequence>
<protein>
    <recommendedName>
        <fullName evidence="1">DUF4046 domain-containing protein</fullName>
    </recommendedName>
</protein>
<feature type="domain" description="DUF4046" evidence="1">
    <location>
        <begin position="18"/>
        <end position="107"/>
    </location>
</feature>
<dbReference type="RefSeq" id="WP_103080334.1">
    <property type="nucleotide sequence ID" value="NZ_CP021850.1"/>
</dbReference>
<dbReference type="Pfam" id="PF13255">
    <property type="entry name" value="DUF4046"/>
    <property type="match status" value="1"/>
</dbReference>
<name>A0A2K2FQ99_9CLOT</name>
<reference evidence="2 3" key="1">
    <citation type="submission" date="2017-06" db="EMBL/GenBank/DDBJ databases">
        <title>Investigating the central metabolism of Clostridium thermosuccinogenes.</title>
        <authorList>
            <person name="Koendjbiharie J.G."/>
            <person name="van Kranenburg R."/>
        </authorList>
    </citation>
    <scope>NUCLEOTIDE SEQUENCE [LARGE SCALE GENOMIC DNA]</scope>
    <source>
        <strain evidence="2 3">DSM 5806</strain>
    </source>
</reference>
<dbReference type="KEGG" id="cthd:CDO33_00900"/>
<dbReference type="OrthoDB" id="2078722at2"/>
<comment type="caution">
    <text evidence="2">The sequence shown here is derived from an EMBL/GenBank/DDBJ whole genome shotgun (WGS) entry which is preliminary data.</text>
</comment>
<organism evidence="2 3">
    <name type="scientific">Clostridium thermosuccinogenes</name>
    <dbReference type="NCBI Taxonomy" id="84032"/>
    <lineage>
        <taxon>Bacteria</taxon>
        <taxon>Bacillati</taxon>
        <taxon>Bacillota</taxon>
        <taxon>Clostridia</taxon>
        <taxon>Eubacteriales</taxon>
        <taxon>Clostridiaceae</taxon>
        <taxon>Clostridium</taxon>
    </lineage>
</organism>
<gene>
    <name evidence="2" type="ORF">CDQ84_03480</name>
</gene>
<evidence type="ECO:0000313" key="3">
    <source>
        <dbReference type="Proteomes" id="UP000236151"/>
    </source>
</evidence>
<evidence type="ECO:0000313" key="2">
    <source>
        <dbReference type="EMBL" id="PNU00952.1"/>
    </source>
</evidence>
<dbReference type="EMBL" id="NIOJ01000005">
    <property type="protein sequence ID" value="PNU00952.1"/>
    <property type="molecule type" value="Genomic_DNA"/>
</dbReference>
<dbReference type="InterPro" id="IPR025119">
    <property type="entry name" value="DUF4046"/>
</dbReference>
<proteinExistence type="predicted"/>
<dbReference type="Proteomes" id="UP000236151">
    <property type="component" value="Unassembled WGS sequence"/>
</dbReference>
<evidence type="ECO:0000259" key="1">
    <source>
        <dbReference type="Pfam" id="PF13255"/>
    </source>
</evidence>